<dbReference type="InterPro" id="IPR013024">
    <property type="entry name" value="GGCT-like"/>
</dbReference>
<dbReference type="EMBL" id="VLKT01000033">
    <property type="protein sequence ID" value="TWI29976.1"/>
    <property type="molecule type" value="Genomic_DNA"/>
</dbReference>
<evidence type="ECO:0000313" key="4">
    <source>
        <dbReference type="Proteomes" id="UP000317122"/>
    </source>
</evidence>
<dbReference type="GO" id="GO:0003839">
    <property type="term" value="F:gamma-glutamylcyclotransferase activity"/>
    <property type="evidence" value="ECO:0007669"/>
    <property type="project" value="InterPro"/>
</dbReference>
<dbReference type="InterPro" id="IPR036568">
    <property type="entry name" value="GGCT-like_sf"/>
</dbReference>
<dbReference type="Proteomes" id="UP000317122">
    <property type="component" value="Unassembled WGS sequence"/>
</dbReference>
<dbReference type="PANTHER" id="PTHR12935:SF0">
    <property type="entry name" value="GAMMA-GLUTAMYLCYCLOTRANSFERASE"/>
    <property type="match status" value="1"/>
</dbReference>
<evidence type="ECO:0000313" key="3">
    <source>
        <dbReference type="EMBL" id="TWI29976.1"/>
    </source>
</evidence>
<sequence>MTERCPGAEVVGTGYLPGHALCFPRMSVKRNCGVSSVEPQEGAEVWGAVCRLTAVDLALLDQKEGYQPGRNRNLNSYTRLPVMVTMNGVATEMQIYVAEPQAGTFLPDTAYLRHIRDGARHHHLPDDYLARLEALASS</sequence>
<keyword evidence="1" id="KW-0456">Lyase</keyword>
<accession>A0A562NCU2</accession>
<keyword evidence="4" id="KW-1185">Reference proteome</keyword>
<proteinExistence type="predicted"/>
<dbReference type="Gene3D" id="3.10.490.10">
    <property type="entry name" value="Gamma-glutamyl cyclotransferase-like"/>
    <property type="match status" value="1"/>
</dbReference>
<protein>
    <submittedName>
        <fullName evidence="3">AIG2 family protein</fullName>
    </submittedName>
</protein>
<gene>
    <name evidence="3" type="ORF">IQ26_04788</name>
</gene>
<feature type="active site" description="Proton acceptor" evidence="2">
    <location>
        <position position="64"/>
    </location>
</feature>
<dbReference type="AlphaFoldDB" id="A0A562NCU2"/>
<evidence type="ECO:0000256" key="1">
    <source>
        <dbReference type="ARBA" id="ARBA00023239"/>
    </source>
</evidence>
<dbReference type="PANTHER" id="PTHR12935">
    <property type="entry name" value="GAMMA-GLUTAMYLCYCLOTRANSFERASE"/>
    <property type="match status" value="1"/>
</dbReference>
<dbReference type="InterPro" id="IPR017939">
    <property type="entry name" value="G-Glutamylcylcotransferase"/>
</dbReference>
<organism evidence="3 4">
    <name type="scientific">Mesorhizobium tianshanense</name>
    <dbReference type="NCBI Taxonomy" id="39844"/>
    <lineage>
        <taxon>Bacteria</taxon>
        <taxon>Pseudomonadati</taxon>
        <taxon>Pseudomonadota</taxon>
        <taxon>Alphaproteobacteria</taxon>
        <taxon>Hyphomicrobiales</taxon>
        <taxon>Phyllobacteriaceae</taxon>
        <taxon>Mesorhizobium</taxon>
    </lineage>
</organism>
<dbReference type="SUPFAM" id="SSF110857">
    <property type="entry name" value="Gamma-glutamyl cyclotransferase-like"/>
    <property type="match status" value="1"/>
</dbReference>
<dbReference type="Pfam" id="PF13772">
    <property type="entry name" value="AIG2_2"/>
    <property type="match status" value="1"/>
</dbReference>
<reference evidence="3 4" key="1">
    <citation type="journal article" date="2015" name="Stand. Genomic Sci.">
        <title>Genomic Encyclopedia of Bacterial and Archaeal Type Strains, Phase III: the genomes of soil and plant-associated and newly described type strains.</title>
        <authorList>
            <person name="Whitman W.B."/>
            <person name="Woyke T."/>
            <person name="Klenk H.P."/>
            <person name="Zhou Y."/>
            <person name="Lilburn T.G."/>
            <person name="Beck B.J."/>
            <person name="De Vos P."/>
            <person name="Vandamme P."/>
            <person name="Eisen J.A."/>
            <person name="Garrity G."/>
            <person name="Hugenholtz P."/>
            <person name="Kyrpides N.C."/>
        </authorList>
    </citation>
    <scope>NUCLEOTIDE SEQUENCE [LARGE SCALE GENOMIC DNA]</scope>
    <source>
        <strain evidence="3 4">CGMCC 1.2546</strain>
    </source>
</reference>
<dbReference type="RefSeq" id="WP_162458057.1">
    <property type="nucleotide sequence ID" value="NZ_BSPF01000116.1"/>
</dbReference>
<dbReference type="CDD" id="cd06661">
    <property type="entry name" value="GGCT_like"/>
    <property type="match status" value="1"/>
</dbReference>
<comment type="caution">
    <text evidence="3">The sequence shown here is derived from an EMBL/GenBank/DDBJ whole genome shotgun (WGS) entry which is preliminary data.</text>
</comment>
<dbReference type="OrthoDB" id="141582at2"/>
<evidence type="ECO:0000256" key="2">
    <source>
        <dbReference type="PIRSR" id="PIRSR617939-1"/>
    </source>
</evidence>
<name>A0A562NCU2_9HYPH</name>